<evidence type="ECO:0000313" key="2">
    <source>
        <dbReference type="EMBL" id="GAO48626.1"/>
    </source>
</evidence>
<sequence>MSFGVDVMHLICDNLSRLLYNLWDGRLPAGTHAKAPDLAPGKLPAREHGPLERTDDTGDPDADPVAPVGPPAAERPAPRVPREAGPARTTKKARAKDPWVLTSKMWEEIGEDMRACRRRIPNQLGRAPRNIAKNSAGFKATEWSLWLSLYSVPLLSGRLPDEYLANWEKVCEAYNMSIAFEITVDELTKIRRIFKEFVLEYERLYYQYDYNRMSACPSSIHMLLHVADCIEWLGPAWVFWVFAMERMNGMVVPKARSRSELNKSLANAVLLDEQLKLFGYIRTTTPVFSMSVKPSPIHTCTYETPSGWFMKPEKLIQLSCTAHRHLVDYLQELDVRIKADQVDKTVRAYKRFQLCEGGDLIGSYESQRKSDKTRASNIVLYTHDSDFGTEVFFGEVMLFARPLVRRVYYPLAYIRCYGPAQLRRGRFFVVDTQPPGNLHEWVNIRQIKRVVGTLTTQPLIDELGGDAGKPAWIIDRETFAWNNAARLLID</sequence>
<feature type="compositionally biased region" description="Basic and acidic residues" evidence="1">
    <location>
        <begin position="44"/>
        <end position="56"/>
    </location>
</feature>
<dbReference type="PANTHER" id="PTHR46579:SF1">
    <property type="entry name" value="F5_8 TYPE C DOMAIN-CONTAINING PROTEIN"/>
    <property type="match status" value="1"/>
</dbReference>
<reference evidence="2 3" key="3">
    <citation type="journal article" date="2015" name="Genome Announc.">
        <title>Draft Genome Sequence of the Archiascomycetous Yeast Saitoella complicata.</title>
        <authorList>
            <person name="Yamauchi K."/>
            <person name="Kondo S."/>
            <person name="Hamamoto M."/>
            <person name="Takahashi Y."/>
            <person name="Ogura Y."/>
            <person name="Hayashi T."/>
            <person name="Nishida H."/>
        </authorList>
    </citation>
    <scope>NUCLEOTIDE SEQUENCE [LARGE SCALE GENOMIC DNA]</scope>
    <source>
        <strain evidence="2 3">NRRL Y-17804</strain>
    </source>
</reference>
<organism evidence="2 3">
    <name type="scientific">Saitoella complicata (strain BCRC 22490 / CBS 7301 / JCM 7358 / NBRC 10748 / NRRL Y-17804)</name>
    <dbReference type="NCBI Taxonomy" id="698492"/>
    <lineage>
        <taxon>Eukaryota</taxon>
        <taxon>Fungi</taxon>
        <taxon>Dikarya</taxon>
        <taxon>Ascomycota</taxon>
        <taxon>Taphrinomycotina</taxon>
        <taxon>Taphrinomycotina incertae sedis</taxon>
        <taxon>Saitoella</taxon>
    </lineage>
</organism>
<gene>
    <name evidence="2" type="ORF">G7K_2796-t1</name>
</gene>
<reference evidence="2 3" key="2">
    <citation type="journal article" date="2014" name="J. Gen. Appl. Microbiol.">
        <title>The early diverging ascomycetous budding yeast Saitoella complicata has three histone deacetylases belonging to the Clr6, Hos2, and Rpd3 lineages.</title>
        <authorList>
            <person name="Nishida H."/>
            <person name="Matsumoto T."/>
            <person name="Kondo S."/>
            <person name="Hamamoto M."/>
            <person name="Yoshikawa H."/>
        </authorList>
    </citation>
    <scope>NUCLEOTIDE SEQUENCE [LARGE SCALE GENOMIC DNA]</scope>
    <source>
        <strain evidence="2 3">NRRL Y-17804</strain>
    </source>
</reference>
<protein>
    <recommendedName>
        <fullName evidence="4">DUF4218 domain-containing protein</fullName>
    </recommendedName>
</protein>
<reference evidence="2 3" key="1">
    <citation type="journal article" date="2011" name="J. Gen. Appl. Microbiol.">
        <title>Draft genome sequencing of the enigmatic yeast Saitoella complicata.</title>
        <authorList>
            <person name="Nishida H."/>
            <person name="Hamamoto M."/>
            <person name="Sugiyama J."/>
        </authorList>
    </citation>
    <scope>NUCLEOTIDE SEQUENCE [LARGE SCALE GENOMIC DNA]</scope>
    <source>
        <strain evidence="2 3">NRRL Y-17804</strain>
    </source>
</reference>
<evidence type="ECO:0008006" key="4">
    <source>
        <dbReference type="Google" id="ProtNLM"/>
    </source>
</evidence>
<comment type="caution">
    <text evidence="2">The sequence shown here is derived from an EMBL/GenBank/DDBJ whole genome shotgun (WGS) entry which is preliminary data.</text>
</comment>
<dbReference type="STRING" id="698492.A0A0E9NG15"/>
<dbReference type="AlphaFoldDB" id="A0A0E9NG15"/>
<dbReference type="Proteomes" id="UP000033140">
    <property type="component" value="Unassembled WGS sequence"/>
</dbReference>
<dbReference type="EMBL" id="BACD03000016">
    <property type="protein sequence ID" value="GAO48626.1"/>
    <property type="molecule type" value="Genomic_DNA"/>
</dbReference>
<keyword evidence="3" id="KW-1185">Reference proteome</keyword>
<accession>A0A0E9NG15</accession>
<evidence type="ECO:0000256" key="1">
    <source>
        <dbReference type="SAM" id="MobiDB-lite"/>
    </source>
</evidence>
<feature type="compositionally biased region" description="Low complexity" evidence="1">
    <location>
        <begin position="63"/>
        <end position="75"/>
    </location>
</feature>
<evidence type="ECO:0000313" key="3">
    <source>
        <dbReference type="Proteomes" id="UP000033140"/>
    </source>
</evidence>
<proteinExistence type="predicted"/>
<dbReference type="OMA" id="DEYLANW"/>
<dbReference type="PANTHER" id="PTHR46579">
    <property type="entry name" value="F5/8 TYPE C DOMAIN-CONTAINING PROTEIN-RELATED"/>
    <property type="match status" value="1"/>
</dbReference>
<feature type="region of interest" description="Disordered" evidence="1">
    <location>
        <begin position="31"/>
        <end position="95"/>
    </location>
</feature>
<name>A0A0E9NG15_SAICN</name>